<evidence type="ECO:0000313" key="2">
    <source>
        <dbReference type="Proteomes" id="UP000483379"/>
    </source>
</evidence>
<name>A0A6M0K9J0_9GAMM</name>
<organism evidence="1 2">
    <name type="scientific">Thiorhodococcus minor</name>
    <dbReference type="NCBI Taxonomy" id="57489"/>
    <lineage>
        <taxon>Bacteria</taxon>
        <taxon>Pseudomonadati</taxon>
        <taxon>Pseudomonadota</taxon>
        <taxon>Gammaproteobacteria</taxon>
        <taxon>Chromatiales</taxon>
        <taxon>Chromatiaceae</taxon>
        <taxon>Thiorhodococcus</taxon>
    </lineage>
</organism>
<gene>
    <name evidence="1" type="ORF">G3446_25845</name>
</gene>
<sequence length="227" mass="25250">MTDSVEVFRLARLCRDEESVMSCVLPEVSEEVFAPVGGQVEAMITTVREAAQTGTAAHTLEQGLFQQLLRLGHCLFQSFLTLSGPGDAGERLKREDGREVKRLAPRPRPYRNLVGEYRIERYFYGQREGQRLEAIPLYAPVCDELCPEHSRCWPCAALPSAGSAATSSPFASVKIFVDSMDTKPPKSRYSQRSRSEIGAFGRLHPVPSVECRVSSVECRVSRSSTYT</sequence>
<reference evidence="1 2" key="1">
    <citation type="submission" date="2020-02" db="EMBL/GenBank/DDBJ databases">
        <title>Genome sequences of Thiorhodococcus mannitoliphagus and Thiorhodococcus minor, purple sulfur photosynthetic bacteria in the gammaproteobacterial family, Chromatiaceae.</title>
        <authorList>
            <person name="Aviles F.A."/>
            <person name="Meyer T.E."/>
            <person name="Kyndt J.A."/>
        </authorList>
    </citation>
    <scope>NUCLEOTIDE SEQUENCE [LARGE SCALE GENOMIC DNA]</scope>
    <source>
        <strain evidence="1 2">DSM 11518</strain>
    </source>
</reference>
<keyword evidence="2" id="KW-1185">Reference proteome</keyword>
<dbReference type="EMBL" id="JAAIJQ010000176">
    <property type="protein sequence ID" value="NEV65215.1"/>
    <property type="molecule type" value="Genomic_DNA"/>
</dbReference>
<evidence type="ECO:0000313" key="1">
    <source>
        <dbReference type="EMBL" id="NEV65215.1"/>
    </source>
</evidence>
<dbReference type="AlphaFoldDB" id="A0A6M0K9J0"/>
<accession>A0A6M0K9J0</accession>
<dbReference type="Proteomes" id="UP000483379">
    <property type="component" value="Unassembled WGS sequence"/>
</dbReference>
<comment type="caution">
    <text evidence="1">The sequence shown here is derived from an EMBL/GenBank/DDBJ whole genome shotgun (WGS) entry which is preliminary data.</text>
</comment>
<proteinExistence type="predicted"/>
<dbReference type="RefSeq" id="WP_164456543.1">
    <property type="nucleotide sequence ID" value="NZ_JAAIJQ010000176.1"/>
</dbReference>
<protein>
    <submittedName>
        <fullName evidence="1">Uncharacterized protein</fullName>
    </submittedName>
</protein>